<proteinExistence type="predicted"/>
<dbReference type="STRING" id="857293.CAAU_2285"/>
<dbReference type="RefSeq" id="WP_008909623.1">
    <property type="nucleotide sequence ID" value="NZ_CAKP01000120.1"/>
</dbReference>
<dbReference type="Proteomes" id="UP000007652">
    <property type="component" value="Unassembled WGS sequence"/>
</dbReference>
<protein>
    <submittedName>
        <fullName evidence="1">Uncharacterized protein</fullName>
    </submittedName>
</protein>
<reference evidence="1 2" key="1">
    <citation type="journal article" date="2011" name="J. Bacteriol.">
        <title>Draft genome sequence of Caloramator australicus strain RC3T, a thermoanaerobe from the Great Artesian Basin of Australia.</title>
        <authorList>
            <person name="Ogg C.D."/>
            <person name="Patel B.K.C."/>
        </authorList>
    </citation>
    <scope>NUCLEOTIDE SEQUENCE [LARGE SCALE GENOMIC DNA]</scope>
    <source>
        <strain evidence="1 2">RC3</strain>
    </source>
</reference>
<name>I7KW85_9CLOT</name>
<accession>I7KW85</accession>
<evidence type="ECO:0000313" key="1">
    <source>
        <dbReference type="EMBL" id="CCJ34369.1"/>
    </source>
</evidence>
<gene>
    <name evidence="1" type="ORF">CAAU_2285</name>
</gene>
<dbReference type="InterPro" id="IPR045706">
    <property type="entry name" value="DUF6062"/>
</dbReference>
<dbReference type="OrthoDB" id="9810814at2"/>
<evidence type="ECO:0000313" key="2">
    <source>
        <dbReference type="Proteomes" id="UP000007652"/>
    </source>
</evidence>
<comment type="caution">
    <text evidence="1">The sequence shown here is derived from an EMBL/GenBank/DDBJ whole genome shotgun (WGS) entry which is preliminary data.</text>
</comment>
<organism evidence="1 2">
    <name type="scientific">Caloramator australicus RC3</name>
    <dbReference type="NCBI Taxonomy" id="857293"/>
    <lineage>
        <taxon>Bacteria</taxon>
        <taxon>Bacillati</taxon>
        <taxon>Bacillota</taxon>
        <taxon>Clostridia</taxon>
        <taxon>Eubacteriales</taxon>
        <taxon>Clostridiaceae</taxon>
        <taxon>Caloramator</taxon>
    </lineage>
</organism>
<dbReference type="AlphaFoldDB" id="I7KW85"/>
<keyword evidence="2" id="KW-1185">Reference proteome</keyword>
<dbReference type="EMBL" id="CAKP01000120">
    <property type="protein sequence ID" value="CCJ34369.1"/>
    <property type="molecule type" value="Genomic_DNA"/>
</dbReference>
<dbReference type="eggNOG" id="ENOG502ZBX8">
    <property type="taxonomic scope" value="Bacteria"/>
</dbReference>
<sequence length="239" mass="28423">MKLSIEQLRVYEAFENKTAECPLCLIQNEYERQLIEVILGEMVMDSEFYTKLGNEFLFCRRHFEKLNQTYDKLGLALILDKIIDIEINNVEKSAQSINKDSLIRKIFKPHNNIRYDNNQECFICNKIYTNIIDNIGILIHLWIREKDFKTLYKTCKGFCKNHYLLILSYCNHHNTYETGINEFIEVTKEIQNKSLKELQKEIQWFIKKFDYLNADAPWGTSKDAVQRALKKIVGYKEEP</sequence>
<dbReference type="Pfam" id="PF19538">
    <property type="entry name" value="DUF6062"/>
    <property type="match status" value="1"/>
</dbReference>